<reference evidence="2" key="1">
    <citation type="journal article" date="2014" name="Nucleic Acids Res.">
        <title>The evolutionary dynamics of variant antigen genes in Babesia reveal a history of genomic innovation underlying host-parasite interaction.</title>
        <authorList>
            <person name="Jackson A.P."/>
            <person name="Otto T.D."/>
            <person name="Darby A."/>
            <person name="Ramaprasad A."/>
            <person name="Xia D."/>
            <person name="Echaide I.E."/>
            <person name="Farber M."/>
            <person name="Gahlot S."/>
            <person name="Gamble J."/>
            <person name="Gupta D."/>
            <person name="Gupta Y."/>
            <person name="Jackson L."/>
            <person name="Malandrin L."/>
            <person name="Malas T.B."/>
            <person name="Moussa E."/>
            <person name="Nair M."/>
            <person name="Reid A.J."/>
            <person name="Sanders M."/>
            <person name="Sharma J."/>
            <person name="Tracey A."/>
            <person name="Quail M.A."/>
            <person name="Weir W."/>
            <person name="Wastling J.M."/>
            <person name="Hall N."/>
            <person name="Willadsen P."/>
            <person name="Lingelbach K."/>
            <person name="Shiels B."/>
            <person name="Tait A."/>
            <person name="Berriman M."/>
            <person name="Allred D.R."/>
            <person name="Pain A."/>
        </authorList>
    </citation>
    <scope>NUCLEOTIDE SEQUENCE</scope>
    <source>
        <strain evidence="2">1802A</strain>
    </source>
</reference>
<gene>
    <name evidence="2" type="ORF">X943_001161</name>
</gene>
<comment type="caution">
    <text evidence="2">The sequence shown here is derived from an EMBL/GenBank/DDBJ whole genome shotgun (WGS) entry which is preliminary data.</text>
</comment>
<evidence type="ECO:0000256" key="1">
    <source>
        <dbReference type="SAM" id="MobiDB-lite"/>
    </source>
</evidence>
<feature type="region of interest" description="Disordered" evidence="1">
    <location>
        <begin position="389"/>
        <end position="424"/>
    </location>
</feature>
<proteinExistence type="predicted"/>
<name>A0AAD9LGZ4_BABDI</name>
<protein>
    <submittedName>
        <fullName evidence="2">Uncharacterized protein</fullName>
    </submittedName>
</protein>
<feature type="compositionally biased region" description="Polar residues" evidence="1">
    <location>
        <begin position="391"/>
        <end position="405"/>
    </location>
</feature>
<sequence length="705" mass="78284">MSNAHTPERAVTRGLPRHAYHDCGVLPLRTNVFRTKGYLEEDAKSSSSVPRHNLVGQRRSFSPCTESEGHFGDIHAGSVFSDRSNAPAIYSESSSIGIPRVPTLNLALVNGHQSIPLSSLGEHDQAPPPVAPKTPVANVESVRDIVVEHLNKIQSDLERRLSSVRMEYQIGLSNSVMAGSEKKRSARLLSMSSSDETYSVHSASAESGLFDKPSGFCSAANEAGSPPSMYIGRQMTHIIRPHGDHVSLANGKDPINTRNVVCDKSEDFVNLPQPDSRHLSRPQNSFVFDDWVGGLESGANSAPAEEGQVPKPSMSGTPHNRRKSHMYNADMVRDAINSVCAKDGTPGKAASQMQLGELEEQPSINLNTGNVNYQDSADSVGTRAEFVVDRSNGSTNIQQESASVRESSDRRPGNSNQLFPDRSCTKRGALTRDMGYCNDNLAGLLTHYRRDASNVDNQQEYCTVPDTDLNRHYEDSDLLYRGDGHRVPVDTLQRSTVEMPHCEEDSYRVVSVNASDVEDISREYDAACWAASSNPVESGNIVERSIEVTALTHVPTISGDKVKGISAYTLEYLTQLSKVNSKCALLQDRELNASGIMKDDAPALSKTSVTPWFRNPLREKMWRRCALKEQYASYLPRARQQHGPEPLDDSELMYYIQQQATYRIDLEEYERHGIMDPFYEYERIRQNKILNDSDWAKYGRPVTKQ</sequence>
<accession>A0AAD9LGZ4</accession>
<evidence type="ECO:0000313" key="3">
    <source>
        <dbReference type="Proteomes" id="UP001195914"/>
    </source>
</evidence>
<keyword evidence="3" id="KW-1185">Reference proteome</keyword>
<dbReference type="AlphaFoldDB" id="A0AAD9LGZ4"/>
<feature type="region of interest" description="Disordered" evidence="1">
    <location>
        <begin position="297"/>
        <end position="322"/>
    </location>
</feature>
<reference evidence="2" key="2">
    <citation type="submission" date="2021-05" db="EMBL/GenBank/DDBJ databases">
        <authorList>
            <person name="Pain A."/>
        </authorList>
    </citation>
    <scope>NUCLEOTIDE SEQUENCE</scope>
    <source>
        <strain evidence="2">1802A</strain>
    </source>
</reference>
<evidence type="ECO:0000313" key="2">
    <source>
        <dbReference type="EMBL" id="KAK1936051.1"/>
    </source>
</evidence>
<dbReference type="Proteomes" id="UP001195914">
    <property type="component" value="Unassembled WGS sequence"/>
</dbReference>
<organism evidence="2 3">
    <name type="scientific">Babesia divergens</name>
    <dbReference type="NCBI Taxonomy" id="32595"/>
    <lineage>
        <taxon>Eukaryota</taxon>
        <taxon>Sar</taxon>
        <taxon>Alveolata</taxon>
        <taxon>Apicomplexa</taxon>
        <taxon>Aconoidasida</taxon>
        <taxon>Piroplasmida</taxon>
        <taxon>Babesiidae</taxon>
        <taxon>Babesia</taxon>
    </lineage>
</organism>
<dbReference type="EMBL" id="JAHBMH010000044">
    <property type="protein sequence ID" value="KAK1936051.1"/>
    <property type="molecule type" value="Genomic_DNA"/>
</dbReference>